<dbReference type="RefSeq" id="WP_072300191.1">
    <property type="nucleotide sequence ID" value="NZ_FPIP01000004.1"/>
</dbReference>
<evidence type="ECO:0000259" key="1">
    <source>
        <dbReference type="Pfam" id="PF02492"/>
    </source>
</evidence>
<dbReference type="InterPro" id="IPR052955">
    <property type="entry name" value="UPF0703_membrane_permease"/>
</dbReference>
<dbReference type="InterPro" id="IPR003495">
    <property type="entry name" value="CobW/HypB/UreG_nucleotide-bd"/>
</dbReference>
<dbReference type="Gene3D" id="3.40.50.300">
    <property type="entry name" value="P-loop containing nucleotide triphosphate hydrolases"/>
    <property type="match status" value="1"/>
</dbReference>
<dbReference type="InterPro" id="IPR048447">
    <property type="entry name" value="DUF1980_C"/>
</dbReference>
<organism evidence="3 4">
    <name type="scientific">Ruminococcus flavefaciens</name>
    <dbReference type="NCBI Taxonomy" id="1265"/>
    <lineage>
        <taxon>Bacteria</taxon>
        <taxon>Bacillati</taxon>
        <taxon>Bacillota</taxon>
        <taxon>Clostridia</taxon>
        <taxon>Eubacteriales</taxon>
        <taxon>Oscillospiraceae</taxon>
        <taxon>Ruminococcus</taxon>
    </lineage>
</organism>
<dbReference type="PANTHER" id="PTHR40047">
    <property type="entry name" value="UPF0703 PROTEIN YCGQ"/>
    <property type="match status" value="1"/>
</dbReference>
<protein>
    <submittedName>
        <fullName evidence="3">TIGR03943 family protein</fullName>
    </submittedName>
</protein>
<evidence type="ECO:0000313" key="4">
    <source>
        <dbReference type="Proteomes" id="UP000183461"/>
    </source>
</evidence>
<feature type="domain" description="DUF1980" evidence="2">
    <location>
        <begin position="195"/>
        <end position="313"/>
    </location>
</feature>
<dbReference type="InterPro" id="IPR027417">
    <property type="entry name" value="P-loop_NTPase"/>
</dbReference>
<proteinExistence type="predicted"/>
<gene>
    <name evidence="3" type="ORF">SAMN02910280_1923</name>
</gene>
<reference evidence="3 4" key="1">
    <citation type="submission" date="2016-11" db="EMBL/GenBank/DDBJ databases">
        <authorList>
            <person name="Jaros S."/>
            <person name="Januszkiewicz K."/>
            <person name="Wedrychowicz H."/>
        </authorList>
    </citation>
    <scope>NUCLEOTIDE SEQUENCE [LARGE SCALE GENOMIC DNA]</scope>
    <source>
        <strain evidence="3 4">YL228</strain>
    </source>
</reference>
<dbReference type="EMBL" id="FPIP01000004">
    <property type="protein sequence ID" value="SFW33804.1"/>
    <property type="molecule type" value="Genomic_DNA"/>
</dbReference>
<dbReference type="Pfam" id="PF02492">
    <property type="entry name" value="cobW"/>
    <property type="match status" value="1"/>
</dbReference>
<evidence type="ECO:0000313" key="3">
    <source>
        <dbReference type="EMBL" id="SFW33804.1"/>
    </source>
</evidence>
<evidence type="ECO:0000259" key="2">
    <source>
        <dbReference type="Pfam" id="PF21537"/>
    </source>
</evidence>
<name>A0A1K1NEQ3_RUMFL</name>
<dbReference type="Pfam" id="PF21537">
    <property type="entry name" value="DUF1980_C"/>
    <property type="match status" value="1"/>
</dbReference>
<sequence length="318" mass="36807">MPNQDELIPIYLFLGFLESGKTKFIQETLEDKRFNKGEKTLLLICEEGVEEYDISRMPKKNVITHVIDDKSEFTMENFTKILNESGAERVVVEYNGMWLMDDFFKAMPDETTIAQVMCFVDATTFNNYNANMRSLVVDKFNNAEMVVFNRFEKSYDPNEFHKVVRGVSRRAEIVYEYTDGKVAYDDIEDPLPFDVEADEITIEDKDFALWYRDIMEEPMKYDGKTMTFKALTAKNEKFPVNTFAVGRHIMTCCVEDIQYCWLVAQYEEGAEPANKEWVTVSGVISVQKHKLYRGKGPVLLVRSIGKAEAPEQPVATFY</sequence>
<dbReference type="AlphaFoldDB" id="A0A1K1NEQ3"/>
<dbReference type="Proteomes" id="UP000183461">
    <property type="component" value="Unassembled WGS sequence"/>
</dbReference>
<accession>A0A1K1NEQ3</accession>
<feature type="domain" description="CobW/HypB/UreG nucleotide-binding" evidence="1">
    <location>
        <begin position="10"/>
        <end position="171"/>
    </location>
</feature>
<dbReference type="PANTHER" id="PTHR40047:SF1">
    <property type="entry name" value="UPF0703 PROTEIN YCGQ"/>
    <property type="match status" value="1"/>
</dbReference>